<gene>
    <name evidence="2" type="ORF">NBM05_03840</name>
</gene>
<organism evidence="2 3">
    <name type="scientific">Rothia santali</name>
    <dbReference type="NCBI Taxonomy" id="2949643"/>
    <lineage>
        <taxon>Bacteria</taxon>
        <taxon>Bacillati</taxon>
        <taxon>Actinomycetota</taxon>
        <taxon>Actinomycetes</taxon>
        <taxon>Micrococcales</taxon>
        <taxon>Micrococcaceae</taxon>
        <taxon>Rothia</taxon>
    </lineage>
</organism>
<reference evidence="2" key="1">
    <citation type="submission" date="2022-06" db="EMBL/GenBank/DDBJ databases">
        <title>Rothia sp. isolated from sandalwood seedling.</title>
        <authorList>
            <person name="Tuikhar N."/>
            <person name="Kirdat K."/>
            <person name="Thorat V."/>
            <person name="Swetha P."/>
            <person name="Padma S."/>
            <person name="Sundararaj R."/>
            <person name="Yadav A."/>
        </authorList>
    </citation>
    <scope>NUCLEOTIDE SEQUENCE</scope>
    <source>
        <strain evidence="2">AR01</strain>
    </source>
</reference>
<accession>A0A9X2HBR5</accession>
<evidence type="ECO:0000313" key="3">
    <source>
        <dbReference type="Proteomes" id="UP001139502"/>
    </source>
</evidence>
<comment type="caution">
    <text evidence="2">The sequence shown here is derived from an EMBL/GenBank/DDBJ whole genome shotgun (WGS) entry which is preliminary data.</text>
</comment>
<dbReference type="Proteomes" id="UP001139502">
    <property type="component" value="Unassembled WGS sequence"/>
</dbReference>
<dbReference type="AlphaFoldDB" id="A0A9X2HBR5"/>
<feature type="compositionally biased region" description="Low complexity" evidence="1">
    <location>
        <begin position="22"/>
        <end position="33"/>
    </location>
</feature>
<keyword evidence="3" id="KW-1185">Reference proteome</keyword>
<feature type="region of interest" description="Disordered" evidence="1">
    <location>
        <begin position="1"/>
        <end position="33"/>
    </location>
</feature>
<proteinExistence type="predicted"/>
<name>A0A9X2HBR5_9MICC</name>
<dbReference type="EMBL" id="JANAFB010000006">
    <property type="protein sequence ID" value="MCP3425180.1"/>
    <property type="molecule type" value="Genomic_DNA"/>
</dbReference>
<feature type="compositionally biased region" description="Polar residues" evidence="1">
    <location>
        <begin position="1"/>
        <end position="11"/>
    </location>
</feature>
<evidence type="ECO:0000256" key="1">
    <source>
        <dbReference type="SAM" id="MobiDB-lite"/>
    </source>
</evidence>
<sequence>MHTDTASSVTGASDWIVGPQQPAAEPADESSAPPVIIGVSPEAGARTWAQLLGLKETTISECSSHPVILVARSTLKSLAACIEAIQELAKTEELITGILVVPDAPGTLPKPVQHRIRVLQGAHPVHLVAWVPALRGIELTEDLAQHKTVAKARERVAKFIETRTVTTLP</sequence>
<evidence type="ECO:0000313" key="2">
    <source>
        <dbReference type="EMBL" id="MCP3425180.1"/>
    </source>
</evidence>
<protein>
    <submittedName>
        <fullName evidence="2">Uncharacterized protein</fullName>
    </submittedName>
</protein>
<dbReference type="RefSeq" id="WP_254165243.1">
    <property type="nucleotide sequence ID" value="NZ_JANAFB010000006.1"/>
</dbReference>